<dbReference type="Pfam" id="PF01476">
    <property type="entry name" value="LysM"/>
    <property type="match status" value="1"/>
</dbReference>
<evidence type="ECO:0000256" key="4">
    <source>
        <dbReference type="ARBA" id="ARBA00044955"/>
    </source>
</evidence>
<evidence type="ECO:0000256" key="6">
    <source>
        <dbReference type="SAM" id="SignalP"/>
    </source>
</evidence>
<evidence type="ECO:0000259" key="7">
    <source>
        <dbReference type="PROSITE" id="PS51782"/>
    </source>
</evidence>
<comment type="caution">
    <text evidence="8">The sequence shown here is derived from an EMBL/GenBank/DDBJ whole genome shotgun (WGS) entry which is preliminary data.</text>
</comment>
<dbReference type="InterPro" id="IPR036779">
    <property type="entry name" value="LysM_dom_sf"/>
</dbReference>
<gene>
    <name evidence="8" type="ORF">N657DRAFT_650718</name>
</gene>
<evidence type="ECO:0000256" key="5">
    <source>
        <dbReference type="SAM" id="MobiDB-lite"/>
    </source>
</evidence>
<dbReference type="InterPro" id="IPR052210">
    <property type="entry name" value="LysM1-like"/>
</dbReference>
<accession>A0AAN6TRE9</accession>
<evidence type="ECO:0000313" key="9">
    <source>
        <dbReference type="Proteomes" id="UP001302602"/>
    </source>
</evidence>
<dbReference type="EMBL" id="MU853256">
    <property type="protein sequence ID" value="KAK4118931.1"/>
    <property type="molecule type" value="Genomic_DNA"/>
</dbReference>
<evidence type="ECO:0000313" key="8">
    <source>
        <dbReference type="EMBL" id="KAK4118931.1"/>
    </source>
</evidence>
<reference evidence="8" key="2">
    <citation type="submission" date="2023-05" db="EMBL/GenBank/DDBJ databases">
        <authorList>
            <consortium name="Lawrence Berkeley National Laboratory"/>
            <person name="Steindorff A."/>
            <person name="Hensen N."/>
            <person name="Bonometti L."/>
            <person name="Westerberg I."/>
            <person name="Brannstrom I.O."/>
            <person name="Guillou S."/>
            <person name="Cros-Aarteil S."/>
            <person name="Calhoun S."/>
            <person name="Haridas S."/>
            <person name="Kuo A."/>
            <person name="Mondo S."/>
            <person name="Pangilinan J."/>
            <person name="Riley R."/>
            <person name="Labutti K."/>
            <person name="Andreopoulos B."/>
            <person name="Lipzen A."/>
            <person name="Chen C."/>
            <person name="Yanf M."/>
            <person name="Daum C."/>
            <person name="Ng V."/>
            <person name="Clum A."/>
            <person name="Ohm R."/>
            <person name="Martin F."/>
            <person name="Silar P."/>
            <person name="Natvig D."/>
            <person name="Lalanne C."/>
            <person name="Gautier V."/>
            <person name="Ament-Velasquez S.L."/>
            <person name="Kruys A."/>
            <person name="Hutchinson M.I."/>
            <person name="Powell A.J."/>
            <person name="Barry K."/>
            <person name="Miller A.N."/>
            <person name="Grigoriev I.V."/>
            <person name="Debuchy R."/>
            <person name="Gladieux P."/>
            <person name="Thoren M.H."/>
            <person name="Johannesson H."/>
        </authorList>
    </citation>
    <scope>NUCLEOTIDE SEQUENCE</scope>
    <source>
        <strain evidence="8">CBS 731.68</strain>
    </source>
</reference>
<dbReference type="GeneID" id="87830777"/>
<feature type="signal peptide" evidence="6">
    <location>
        <begin position="1"/>
        <end position="21"/>
    </location>
</feature>
<comment type="similarity">
    <text evidence="4">Belongs to the secreted LysM effector family.</text>
</comment>
<proteinExistence type="inferred from homology"/>
<keyword evidence="9" id="KW-1185">Reference proteome</keyword>
<sequence length="358" mass="37637">MLTTLTSLLLGITPLFHVALGAAVTRVTPRDAVPGLTYDPNTTSYCTWWVDLTTPVACSSILSDNAITLATFRRWNPSVPENCGTLQGGRSYCVEAMFEPAPGPTTTSTKTTAQTTTTLPPTTTSTKTTLPPTTTTSTVPGNGVSTPVPTQPGMISNCNKFHFVQQGQTCATISALYSITASQFIQWNPAAGSDCSGLWASTYACVGVIGGSPAPSTTTKPGNGITTPTPAHPGMISNCNKFAYVNPGDSCDAIGFWNGVGGQWVKLWNGIEESCRSIQAYTYVCVGVISGNGIPTPTPAHPGMVSNCNKFAYVNPGDTCDGIGFWNGVGGQWIKLWNGIEEACRSIQAYTYVCVGII</sequence>
<dbReference type="InterPro" id="IPR018392">
    <property type="entry name" value="LysM"/>
</dbReference>
<feature type="domain" description="LysM" evidence="7">
    <location>
        <begin position="160"/>
        <end position="206"/>
    </location>
</feature>
<evidence type="ECO:0000256" key="3">
    <source>
        <dbReference type="ARBA" id="ARBA00023026"/>
    </source>
</evidence>
<keyword evidence="3" id="KW-0843">Virulence</keyword>
<keyword evidence="2 6" id="KW-0732">Signal</keyword>
<dbReference type="Gene3D" id="3.10.350.10">
    <property type="entry name" value="LysM domain"/>
    <property type="match status" value="3"/>
</dbReference>
<feature type="chain" id="PRO_5043016849" evidence="6">
    <location>
        <begin position="22"/>
        <end position="358"/>
    </location>
</feature>
<feature type="region of interest" description="Disordered" evidence="5">
    <location>
        <begin position="103"/>
        <end position="144"/>
    </location>
</feature>
<protein>
    <submittedName>
        <fullName evidence="8">Carbohydrate-binding module family 50 protein</fullName>
    </submittedName>
</protein>
<organism evidence="8 9">
    <name type="scientific">Parathielavia appendiculata</name>
    <dbReference type="NCBI Taxonomy" id="2587402"/>
    <lineage>
        <taxon>Eukaryota</taxon>
        <taxon>Fungi</taxon>
        <taxon>Dikarya</taxon>
        <taxon>Ascomycota</taxon>
        <taxon>Pezizomycotina</taxon>
        <taxon>Sordariomycetes</taxon>
        <taxon>Sordariomycetidae</taxon>
        <taxon>Sordariales</taxon>
        <taxon>Chaetomiaceae</taxon>
        <taxon>Parathielavia</taxon>
    </lineage>
</organism>
<dbReference type="PANTHER" id="PTHR34997">
    <property type="entry name" value="AM15"/>
    <property type="match status" value="1"/>
</dbReference>
<dbReference type="GO" id="GO:0008061">
    <property type="term" value="F:chitin binding"/>
    <property type="evidence" value="ECO:0007669"/>
    <property type="project" value="UniProtKB-KW"/>
</dbReference>
<dbReference type="Proteomes" id="UP001302602">
    <property type="component" value="Unassembled WGS sequence"/>
</dbReference>
<dbReference type="PANTHER" id="PTHR34997:SF2">
    <property type="entry name" value="LYSM DOMAIN-CONTAINING PROTEIN-RELATED"/>
    <property type="match status" value="1"/>
</dbReference>
<evidence type="ECO:0000256" key="1">
    <source>
        <dbReference type="ARBA" id="ARBA00022669"/>
    </source>
</evidence>
<dbReference type="PROSITE" id="PS51782">
    <property type="entry name" value="LYSM"/>
    <property type="match status" value="1"/>
</dbReference>
<name>A0AAN6TRE9_9PEZI</name>
<dbReference type="SMART" id="SM00257">
    <property type="entry name" value="LysM"/>
    <property type="match status" value="3"/>
</dbReference>
<dbReference type="AlphaFoldDB" id="A0AAN6TRE9"/>
<feature type="compositionally biased region" description="Low complexity" evidence="5">
    <location>
        <begin position="104"/>
        <end position="138"/>
    </location>
</feature>
<keyword evidence="1" id="KW-0147">Chitin-binding</keyword>
<dbReference type="RefSeq" id="XP_062642704.1">
    <property type="nucleotide sequence ID" value="XM_062794008.1"/>
</dbReference>
<dbReference type="SUPFAM" id="SSF54106">
    <property type="entry name" value="LysM domain"/>
    <property type="match status" value="1"/>
</dbReference>
<reference evidence="8" key="1">
    <citation type="journal article" date="2023" name="Mol. Phylogenet. Evol.">
        <title>Genome-scale phylogeny and comparative genomics of the fungal order Sordariales.</title>
        <authorList>
            <person name="Hensen N."/>
            <person name="Bonometti L."/>
            <person name="Westerberg I."/>
            <person name="Brannstrom I.O."/>
            <person name="Guillou S."/>
            <person name="Cros-Aarteil S."/>
            <person name="Calhoun S."/>
            <person name="Haridas S."/>
            <person name="Kuo A."/>
            <person name="Mondo S."/>
            <person name="Pangilinan J."/>
            <person name="Riley R."/>
            <person name="LaButti K."/>
            <person name="Andreopoulos B."/>
            <person name="Lipzen A."/>
            <person name="Chen C."/>
            <person name="Yan M."/>
            <person name="Daum C."/>
            <person name="Ng V."/>
            <person name="Clum A."/>
            <person name="Steindorff A."/>
            <person name="Ohm R.A."/>
            <person name="Martin F."/>
            <person name="Silar P."/>
            <person name="Natvig D.O."/>
            <person name="Lalanne C."/>
            <person name="Gautier V."/>
            <person name="Ament-Velasquez S.L."/>
            <person name="Kruys A."/>
            <person name="Hutchinson M.I."/>
            <person name="Powell A.J."/>
            <person name="Barry K."/>
            <person name="Miller A.N."/>
            <person name="Grigoriev I.V."/>
            <person name="Debuchy R."/>
            <person name="Gladieux P."/>
            <person name="Hiltunen Thoren M."/>
            <person name="Johannesson H."/>
        </authorList>
    </citation>
    <scope>NUCLEOTIDE SEQUENCE</scope>
    <source>
        <strain evidence="8">CBS 731.68</strain>
    </source>
</reference>
<evidence type="ECO:0000256" key="2">
    <source>
        <dbReference type="ARBA" id="ARBA00022729"/>
    </source>
</evidence>